<dbReference type="InterPro" id="IPR011234">
    <property type="entry name" value="Fumarylacetoacetase-like_C"/>
</dbReference>
<sequence length="239" mass="26907">MLAYGRFIFQDEIFEGNFEIRGGLIIYDGLKFNINEVKFLPPVKPEKIIGVGLNYRDHAEELMMEVPPEPILFMKSPSSIIGDKDTIILPDVGRVDYEGELAVVISRKCKNVSREEAAEYIAGYTCFNDVTARDLQKKWQWCIVKSFDTFSPIGPYIVKTNPSNLRIRTYLNGRIVQESTTANLIFDVFDLVSFTSSIMTLKKDDVIATGTPAGVGRLHPGDVVTVEIENIGKLTNYVR</sequence>
<evidence type="ECO:0000259" key="3">
    <source>
        <dbReference type="Pfam" id="PF01557"/>
    </source>
</evidence>
<organism evidence="5">
    <name type="scientific">Geoglobus ahangari</name>
    <dbReference type="NCBI Taxonomy" id="113653"/>
    <lineage>
        <taxon>Archaea</taxon>
        <taxon>Methanobacteriati</taxon>
        <taxon>Methanobacteriota</taxon>
        <taxon>Archaeoglobi</taxon>
        <taxon>Archaeoglobales</taxon>
        <taxon>Archaeoglobaceae</taxon>
        <taxon>Geoglobus</taxon>
    </lineage>
</organism>
<dbReference type="SUPFAM" id="SSF56529">
    <property type="entry name" value="FAH"/>
    <property type="match status" value="1"/>
</dbReference>
<dbReference type="AlphaFoldDB" id="A0A7C4S4W5"/>
<dbReference type="Gene3D" id="3.90.850.10">
    <property type="entry name" value="Fumarylacetoacetase-like, C-terminal domain"/>
    <property type="match status" value="1"/>
</dbReference>
<keyword evidence="5" id="KW-0378">Hydrolase</keyword>
<dbReference type="InterPro" id="IPR036663">
    <property type="entry name" value="Fumarylacetoacetase_C_sf"/>
</dbReference>
<dbReference type="GO" id="GO:0016853">
    <property type="term" value="F:isomerase activity"/>
    <property type="evidence" value="ECO:0007669"/>
    <property type="project" value="UniProtKB-ARBA"/>
</dbReference>
<dbReference type="EMBL" id="DTAK01000008">
    <property type="protein sequence ID" value="HGU58825.1"/>
    <property type="molecule type" value="Genomic_DNA"/>
</dbReference>
<reference evidence="5" key="1">
    <citation type="journal article" date="2020" name="mSystems">
        <title>Genome- and Community-Level Interaction Insights into Carbon Utilization and Element Cycling Functions of Hydrothermarchaeota in Hydrothermal Sediment.</title>
        <authorList>
            <person name="Zhou Z."/>
            <person name="Liu Y."/>
            <person name="Xu W."/>
            <person name="Pan J."/>
            <person name="Luo Z.H."/>
            <person name="Li M."/>
        </authorList>
    </citation>
    <scope>NUCLEOTIDE SEQUENCE [LARGE SCALE GENOMIC DNA]</scope>
    <source>
        <strain evidence="5">SpSt-62</strain>
        <strain evidence="4">SpSt-97</strain>
    </source>
</reference>
<keyword evidence="2" id="KW-0479">Metal-binding</keyword>
<name>A0A7C4S4W5_9EURY</name>
<dbReference type="PANTHER" id="PTHR42796:SF4">
    <property type="entry name" value="FUMARYLACETOACETATE HYDROLASE DOMAIN-CONTAINING PROTEIN 2A"/>
    <property type="match status" value="1"/>
</dbReference>
<protein>
    <submittedName>
        <fullName evidence="5">FAA hydrolase family protein</fullName>
    </submittedName>
</protein>
<dbReference type="PANTHER" id="PTHR42796">
    <property type="entry name" value="FUMARYLACETOACETATE HYDROLASE DOMAIN-CONTAINING PROTEIN 2A-RELATED"/>
    <property type="match status" value="1"/>
</dbReference>
<dbReference type="EMBL" id="DTPI01000022">
    <property type="protein sequence ID" value="HGE66131.1"/>
    <property type="molecule type" value="Genomic_DNA"/>
</dbReference>
<dbReference type="GO" id="GO:0019752">
    <property type="term" value="P:carboxylic acid metabolic process"/>
    <property type="evidence" value="ECO:0007669"/>
    <property type="project" value="UniProtKB-ARBA"/>
</dbReference>
<evidence type="ECO:0000313" key="4">
    <source>
        <dbReference type="EMBL" id="HGE66131.1"/>
    </source>
</evidence>
<dbReference type="GO" id="GO:0046872">
    <property type="term" value="F:metal ion binding"/>
    <property type="evidence" value="ECO:0007669"/>
    <property type="project" value="UniProtKB-KW"/>
</dbReference>
<feature type="domain" description="Fumarylacetoacetase-like C-terminal" evidence="3">
    <location>
        <begin position="47"/>
        <end position="238"/>
    </location>
</feature>
<evidence type="ECO:0000256" key="2">
    <source>
        <dbReference type="ARBA" id="ARBA00022723"/>
    </source>
</evidence>
<proteinExistence type="inferred from homology"/>
<gene>
    <name evidence="5" type="ORF">ENT89_01180</name>
    <name evidence="4" type="ORF">ENX77_03255</name>
</gene>
<dbReference type="FunFam" id="3.90.850.10:FF:000002">
    <property type="entry name" value="2-hydroxyhepta-2,4-diene-1,7-dioate isomerase"/>
    <property type="match status" value="1"/>
</dbReference>
<accession>A0A7C4S4W5</accession>
<comment type="caution">
    <text evidence="5">The sequence shown here is derived from an EMBL/GenBank/DDBJ whole genome shotgun (WGS) entry which is preliminary data.</text>
</comment>
<comment type="similarity">
    <text evidence="1">Belongs to the FAH family.</text>
</comment>
<dbReference type="Pfam" id="PF01557">
    <property type="entry name" value="FAA_hydrolase"/>
    <property type="match status" value="1"/>
</dbReference>
<dbReference type="InterPro" id="IPR051121">
    <property type="entry name" value="FAH"/>
</dbReference>
<evidence type="ECO:0000256" key="1">
    <source>
        <dbReference type="ARBA" id="ARBA00010211"/>
    </source>
</evidence>
<evidence type="ECO:0000313" key="5">
    <source>
        <dbReference type="EMBL" id="HGU58825.1"/>
    </source>
</evidence>
<dbReference type="GO" id="GO:0016787">
    <property type="term" value="F:hydrolase activity"/>
    <property type="evidence" value="ECO:0007669"/>
    <property type="project" value="UniProtKB-KW"/>
</dbReference>